<dbReference type="GO" id="GO:0043952">
    <property type="term" value="P:protein transport by the Sec complex"/>
    <property type="evidence" value="ECO:0007669"/>
    <property type="project" value="UniProtKB-UniRule"/>
</dbReference>
<feature type="transmembrane region" description="Helical" evidence="9">
    <location>
        <begin position="426"/>
        <end position="449"/>
    </location>
</feature>
<dbReference type="InterPro" id="IPR048634">
    <property type="entry name" value="SecD_SecF_C"/>
</dbReference>
<evidence type="ECO:0000256" key="8">
    <source>
        <dbReference type="ARBA" id="ARBA00023136"/>
    </source>
</evidence>
<dbReference type="HAMAP" id="MF_01463_B">
    <property type="entry name" value="SecD_B"/>
    <property type="match status" value="1"/>
</dbReference>
<keyword evidence="7 9" id="KW-0811">Translocation</keyword>
<dbReference type="InterPro" id="IPR055344">
    <property type="entry name" value="SecD_SecF_C_bact"/>
</dbReference>
<feature type="transmembrane region" description="Helical" evidence="9">
    <location>
        <begin position="302"/>
        <end position="319"/>
    </location>
</feature>
<evidence type="ECO:0000256" key="6">
    <source>
        <dbReference type="ARBA" id="ARBA00022989"/>
    </source>
</evidence>
<evidence type="ECO:0000256" key="3">
    <source>
        <dbReference type="ARBA" id="ARBA00022475"/>
    </source>
</evidence>
<gene>
    <name evidence="9" type="primary">secD</name>
    <name evidence="13" type="ORF">UV35_C0048G0005</name>
</gene>
<keyword evidence="4 9" id="KW-0812">Transmembrane</keyword>
<dbReference type="Gene3D" id="3.30.70.3220">
    <property type="match status" value="1"/>
</dbReference>
<dbReference type="SUPFAM" id="SSF82866">
    <property type="entry name" value="Multidrug efflux transporter AcrB transmembrane domain"/>
    <property type="match status" value="1"/>
</dbReference>
<dbReference type="PRINTS" id="PR00702">
    <property type="entry name" value="ACRIFLAVINRP"/>
</dbReference>
<proteinExistence type="inferred from homology"/>
<evidence type="ECO:0000259" key="11">
    <source>
        <dbReference type="Pfam" id="PF21760"/>
    </source>
</evidence>
<evidence type="ECO:0000313" key="14">
    <source>
        <dbReference type="Proteomes" id="UP000033848"/>
    </source>
</evidence>
<keyword evidence="3 9" id="KW-1003">Cell membrane</keyword>
<dbReference type="AlphaFoldDB" id="A0A0G1AW62"/>
<comment type="subcellular location">
    <subcellularLocation>
        <location evidence="1 9">Cell membrane</location>
        <topology evidence="1 9">Multi-pass membrane protein</topology>
    </subcellularLocation>
</comment>
<dbReference type="GO" id="GO:0005886">
    <property type="term" value="C:plasma membrane"/>
    <property type="evidence" value="ECO:0007669"/>
    <property type="project" value="UniProtKB-SubCell"/>
</dbReference>
<evidence type="ECO:0000256" key="4">
    <source>
        <dbReference type="ARBA" id="ARBA00022692"/>
    </source>
</evidence>
<evidence type="ECO:0000256" key="1">
    <source>
        <dbReference type="ARBA" id="ARBA00004651"/>
    </source>
</evidence>
<dbReference type="GO" id="GO:0006605">
    <property type="term" value="P:protein targeting"/>
    <property type="evidence" value="ECO:0007669"/>
    <property type="project" value="UniProtKB-UniRule"/>
</dbReference>
<feature type="transmembrane region" description="Helical" evidence="9">
    <location>
        <begin position="404"/>
        <end position="420"/>
    </location>
</feature>
<dbReference type="NCBIfam" id="TIGR00916">
    <property type="entry name" value="2A0604s01"/>
    <property type="match status" value="1"/>
</dbReference>
<feature type="domain" description="Protein export membrane protein SecD/SecF C-terminal" evidence="10">
    <location>
        <begin position="283"/>
        <end position="449"/>
    </location>
</feature>
<feature type="transmembrane region" description="Helical" evidence="9">
    <location>
        <begin position="352"/>
        <end position="373"/>
    </location>
</feature>
<name>A0A0G1AW62_UNCKA</name>
<comment type="similarity">
    <text evidence="9">Belongs to the SecD/SecF family. SecD subfamily.</text>
</comment>
<dbReference type="InterPro" id="IPR022813">
    <property type="entry name" value="SecD/SecF_arch_bac"/>
</dbReference>
<dbReference type="PANTHER" id="PTHR30081">
    <property type="entry name" value="PROTEIN-EXPORT MEMBRANE PROTEIN SEC"/>
    <property type="match status" value="1"/>
</dbReference>
<comment type="subunit">
    <text evidence="9">Forms a complex with SecF. Part of the essential Sec protein translocation apparatus which comprises SecA, SecYEG and auxiliary proteins SecDF. Other proteins may also be involved.</text>
</comment>
<feature type="domain" description="Protein translocase subunit SecDF P1" evidence="11">
    <location>
        <begin position="92"/>
        <end position="151"/>
    </location>
</feature>
<dbReference type="NCBIfam" id="TIGR01129">
    <property type="entry name" value="secD"/>
    <property type="match status" value="1"/>
</dbReference>
<dbReference type="Proteomes" id="UP000033848">
    <property type="component" value="Unassembled WGS sequence"/>
</dbReference>
<reference evidence="13 14" key="1">
    <citation type="journal article" date="2015" name="Nature">
        <title>rRNA introns, odd ribosomes, and small enigmatic genomes across a large radiation of phyla.</title>
        <authorList>
            <person name="Brown C.T."/>
            <person name="Hug L.A."/>
            <person name="Thomas B.C."/>
            <person name="Sharon I."/>
            <person name="Castelle C.J."/>
            <person name="Singh A."/>
            <person name="Wilkins M.J."/>
            <person name="Williams K.H."/>
            <person name="Banfield J.F."/>
        </authorList>
    </citation>
    <scope>NUCLEOTIDE SEQUENCE [LARGE SCALE GENOMIC DNA]</scope>
</reference>
<dbReference type="PATRIC" id="fig|1619115.3.peg.844"/>
<accession>A0A0G1AW62</accession>
<dbReference type="Pfam" id="PF21760">
    <property type="entry name" value="SecD_1st"/>
    <property type="match status" value="1"/>
</dbReference>
<dbReference type="GO" id="GO:0065002">
    <property type="term" value="P:intracellular protein transmembrane transport"/>
    <property type="evidence" value="ECO:0007669"/>
    <property type="project" value="UniProtKB-UniRule"/>
</dbReference>
<evidence type="ECO:0000256" key="9">
    <source>
        <dbReference type="HAMAP-Rule" id="MF_01463"/>
    </source>
</evidence>
<organism evidence="13 14">
    <name type="scientific">candidate division WWE3 bacterium GW2011_GWB1_42_6</name>
    <dbReference type="NCBI Taxonomy" id="1619115"/>
    <lineage>
        <taxon>Bacteria</taxon>
        <taxon>Katanobacteria</taxon>
    </lineage>
</organism>
<keyword evidence="6 9" id="KW-1133">Transmembrane helix</keyword>
<dbReference type="Pfam" id="PF02355">
    <property type="entry name" value="SecD_SecF_C"/>
    <property type="match status" value="1"/>
</dbReference>
<dbReference type="GO" id="GO:0015450">
    <property type="term" value="F:protein-transporting ATPase activity"/>
    <property type="evidence" value="ECO:0007669"/>
    <property type="project" value="InterPro"/>
</dbReference>
<dbReference type="InterPro" id="IPR001036">
    <property type="entry name" value="Acrflvin-R"/>
</dbReference>
<dbReference type="Pfam" id="PF22599">
    <property type="entry name" value="SecDF_P1_head"/>
    <property type="match status" value="1"/>
</dbReference>
<comment type="caution">
    <text evidence="13">The sequence shown here is derived from an EMBL/GenBank/DDBJ whole genome shotgun (WGS) entry which is preliminary data.</text>
</comment>
<keyword evidence="8 9" id="KW-0472">Membrane</keyword>
<evidence type="ECO:0000256" key="5">
    <source>
        <dbReference type="ARBA" id="ARBA00022927"/>
    </source>
</evidence>
<comment type="caution">
    <text evidence="9">Lacks conserved residue(s) required for the propagation of feature annotation.</text>
</comment>
<evidence type="ECO:0000256" key="7">
    <source>
        <dbReference type="ARBA" id="ARBA00023010"/>
    </source>
</evidence>
<comment type="function">
    <text evidence="9">Part of the Sec protein translocase complex. Interacts with the SecYEG preprotein conducting channel. SecDF uses the proton motive force (PMF) to complete protein translocation after the ATP-dependent function of SecA.</text>
</comment>
<keyword evidence="2 9" id="KW-0813">Transport</keyword>
<evidence type="ECO:0000313" key="13">
    <source>
        <dbReference type="EMBL" id="KKS65189.1"/>
    </source>
</evidence>
<evidence type="ECO:0000256" key="2">
    <source>
        <dbReference type="ARBA" id="ARBA00022448"/>
    </source>
</evidence>
<dbReference type="Gene3D" id="1.20.1640.10">
    <property type="entry name" value="Multidrug efflux transporter AcrB transmembrane domain"/>
    <property type="match status" value="1"/>
</dbReference>
<feature type="domain" description="SecDF P1 head subdomain" evidence="12">
    <location>
        <begin position="176"/>
        <end position="280"/>
    </location>
</feature>
<dbReference type="InterPro" id="IPR005791">
    <property type="entry name" value="SecD"/>
</dbReference>
<sequence>MLKNINVRLGLISALTTFALLIVLPRTPIKMNNSFIALDTTIGGYNIELFGGKFKKDLRDFRKGLDLKGGIRIVLEADVSKIDVGERDDALESAKNVISRRVDLLGVTEPYVATTKSGDQYRILVEIPGLDNVTDAVNLIGQTAQLTFKQLKPENEWTEDKMLEYYNDPLAWEDTGITGADLKGADVVVAPQTDIQNQGQPQIKLRFSNEGRDKFSEVAKKNVNRPIGLFLDETGSPLSMPVVSPDLAQGLTDDPVISGNFDFESAKNLSIQIRAGALPVPVKVLEQETIGATLGAESVQKSFFAAGVGLLLVVLFLIFRYGKLGVLAGVALFIYSVLTLAIFKLIPVVLTLPGIAGFILSIGMATDANILVFERVKEEIFWGKPRNLAIHLGFDRAWNSIKDSNISSLITSFILFQFGSGPVKGFALTLAIGIGVSLFSSIFVVRTFIEFSNTRGEKKNA</sequence>
<feature type="transmembrane region" description="Helical" evidence="9">
    <location>
        <begin position="326"/>
        <end position="346"/>
    </location>
</feature>
<keyword evidence="5 9" id="KW-0653">Protein transport</keyword>
<dbReference type="PANTHER" id="PTHR30081:SF1">
    <property type="entry name" value="PROTEIN TRANSLOCASE SUBUNIT SECD"/>
    <property type="match status" value="1"/>
</dbReference>
<dbReference type="EMBL" id="LCED01000048">
    <property type="protein sequence ID" value="KKS65189.1"/>
    <property type="molecule type" value="Genomic_DNA"/>
</dbReference>
<protein>
    <recommendedName>
        <fullName evidence="9">Protein translocase subunit SecD</fullName>
    </recommendedName>
</protein>
<evidence type="ECO:0000259" key="10">
    <source>
        <dbReference type="Pfam" id="PF02355"/>
    </source>
</evidence>
<evidence type="ECO:0000259" key="12">
    <source>
        <dbReference type="Pfam" id="PF22599"/>
    </source>
</evidence>
<dbReference type="InterPro" id="IPR054384">
    <property type="entry name" value="SecDF_P1_head"/>
</dbReference>
<dbReference type="InterPro" id="IPR048631">
    <property type="entry name" value="SecD_1st"/>
</dbReference>